<dbReference type="AlphaFoldDB" id="A0A317SK44"/>
<keyword evidence="1" id="KW-0472">Membrane</keyword>
<evidence type="ECO:0000313" key="3">
    <source>
        <dbReference type="Proteomes" id="UP000246991"/>
    </source>
</evidence>
<protein>
    <submittedName>
        <fullName evidence="2">Uncharacterized protein</fullName>
    </submittedName>
</protein>
<keyword evidence="1" id="KW-0812">Transmembrane</keyword>
<feature type="transmembrane region" description="Helical" evidence="1">
    <location>
        <begin position="6"/>
        <end position="26"/>
    </location>
</feature>
<name>A0A317SK44_9PEZI</name>
<comment type="caution">
    <text evidence="2">The sequence shown here is derived from an EMBL/GenBank/DDBJ whole genome shotgun (WGS) entry which is preliminary data.</text>
</comment>
<dbReference type="EMBL" id="PYWC01000058">
    <property type="protein sequence ID" value="PWW74693.1"/>
    <property type="molecule type" value="Genomic_DNA"/>
</dbReference>
<keyword evidence="3" id="KW-1185">Reference proteome</keyword>
<reference evidence="2 3" key="1">
    <citation type="submission" date="2018-03" db="EMBL/GenBank/DDBJ databases">
        <title>Genomes of Pezizomycetes fungi and the evolution of truffles.</title>
        <authorList>
            <person name="Murat C."/>
            <person name="Payen T."/>
            <person name="Noel B."/>
            <person name="Kuo A."/>
            <person name="Martin F.M."/>
        </authorList>
    </citation>
    <scope>NUCLEOTIDE SEQUENCE [LARGE SCALE GENOMIC DNA]</scope>
    <source>
        <strain evidence="2">091103-1</strain>
    </source>
</reference>
<proteinExistence type="predicted"/>
<feature type="non-terminal residue" evidence="2">
    <location>
        <position position="1"/>
    </location>
</feature>
<sequence>RKPRGFSPVLGFTASAAELLYLPFYLPKAKKKRKRERDTRTQLKRLSELVC</sequence>
<organism evidence="2 3">
    <name type="scientific">Tuber magnatum</name>
    <name type="common">white Piedmont truffle</name>
    <dbReference type="NCBI Taxonomy" id="42249"/>
    <lineage>
        <taxon>Eukaryota</taxon>
        <taxon>Fungi</taxon>
        <taxon>Dikarya</taxon>
        <taxon>Ascomycota</taxon>
        <taxon>Pezizomycotina</taxon>
        <taxon>Pezizomycetes</taxon>
        <taxon>Pezizales</taxon>
        <taxon>Tuberaceae</taxon>
        <taxon>Tuber</taxon>
    </lineage>
</organism>
<dbReference type="Proteomes" id="UP000246991">
    <property type="component" value="Unassembled WGS sequence"/>
</dbReference>
<evidence type="ECO:0000313" key="2">
    <source>
        <dbReference type="EMBL" id="PWW74693.1"/>
    </source>
</evidence>
<evidence type="ECO:0000256" key="1">
    <source>
        <dbReference type="SAM" id="Phobius"/>
    </source>
</evidence>
<keyword evidence="1" id="KW-1133">Transmembrane helix</keyword>
<accession>A0A317SK44</accession>
<gene>
    <name evidence="2" type="ORF">C7212DRAFT_327683</name>
</gene>